<evidence type="ECO:0000256" key="7">
    <source>
        <dbReference type="ARBA" id="ARBA00022679"/>
    </source>
</evidence>
<dbReference type="RefSeq" id="WP_089275087.1">
    <property type="nucleotide sequence ID" value="NZ_FZOC01000007.1"/>
</dbReference>
<dbReference type="InterPro" id="IPR006319">
    <property type="entry name" value="PEP_synth"/>
</dbReference>
<dbReference type="Proteomes" id="UP000198324">
    <property type="component" value="Unassembled WGS sequence"/>
</dbReference>
<dbReference type="Pfam" id="PF00391">
    <property type="entry name" value="PEP-utilizers"/>
    <property type="match status" value="1"/>
</dbReference>
<evidence type="ECO:0000256" key="11">
    <source>
        <dbReference type="ARBA" id="ARBA00022840"/>
    </source>
</evidence>
<dbReference type="GO" id="GO:0008986">
    <property type="term" value="F:pyruvate, water dikinase activity"/>
    <property type="evidence" value="ECO:0007669"/>
    <property type="project" value="UniProtKB-EC"/>
</dbReference>
<evidence type="ECO:0000256" key="12">
    <source>
        <dbReference type="ARBA" id="ARBA00022842"/>
    </source>
</evidence>
<dbReference type="UniPathway" id="UPA00138"/>
<evidence type="ECO:0000256" key="10">
    <source>
        <dbReference type="ARBA" id="ARBA00022777"/>
    </source>
</evidence>
<dbReference type="InterPro" id="IPR002192">
    <property type="entry name" value="PPDK_AMP/ATP-bd"/>
</dbReference>
<dbReference type="Gene3D" id="3.30.1490.20">
    <property type="entry name" value="ATP-grasp fold, A domain"/>
    <property type="match status" value="1"/>
</dbReference>
<keyword evidence="7" id="KW-0808">Transferase</keyword>
<feature type="domain" description="PEP-utilising enzyme mobile" evidence="15">
    <location>
        <begin position="450"/>
        <end position="520"/>
    </location>
</feature>
<dbReference type="Pfam" id="PF01326">
    <property type="entry name" value="PPDK_N"/>
    <property type="match status" value="2"/>
</dbReference>
<dbReference type="Gene3D" id="3.30.470.20">
    <property type="entry name" value="ATP-grasp fold, B domain"/>
    <property type="match status" value="1"/>
</dbReference>
<organism evidence="17 18">
    <name type="scientific">Humidesulfovibrio mexicanus</name>
    <dbReference type="NCBI Taxonomy" id="147047"/>
    <lineage>
        <taxon>Bacteria</taxon>
        <taxon>Pseudomonadati</taxon>
        <taxon>Thermodesulfobacteriota</taxon>
        <taxon>Desulfovibrionia</taxon>
        <taxon>Desulfovibrionales</taxon>
        <taxon>Desulfovibrionaceae</taxon>
        <taxon>Humidesulfovibrio</taxon>
    </lineage>
</organism>
<name>A0A239C004_9BACT</name>
<dbReference type="GO" id="GO:0006094">
    <property type="term" value="P:gluconeogenesis"/>
    <property type="evidence" value="ECO:0007669"/>
    <property type="project" value="UniProtKB-UniPathway"/>
</dbReference>
<dbReference type="EMBL" id="FZOC01000007">
    <property type="protein sequence ID" value="SNS13645.1"/>
    <property type="molecule type" value="Genomic_DNA"/>
</dbReference>
<feature type="domain" description="Pyruvate phosphate dikinase AMP/ATP-binding" evidence="16">
    <location>
        <begin position="352"/>
        <end position="399"/>
    </location>
</feature>
<reference evidence="17 18" key="1">
    <citation type="submission" date="2017-06" db="EMBL/GenBank/DDBJ databases">
        <authorList>
            <person name="Kim H.J."/>
            <person name="Triplett B.A."/>
        </authorList>
    </citation>
    <scope>NUCLEOTIDE SEQUENCE [LARGE SCALE GENOMIC DNA]</scope>
    <source>
        <strain evidence="17 18">DSM 13116</strain>
    </source>
</reference>
<dbReference type="EC" id="2.7.9.2" evidence="5"/>
<evidence type="ECO:0000256" key="8">
    <source>
        <dbReference type="ARBA" id="ARBA00022723"/>
    </source>
</evidence>
<evidence type="ECO:0000259" key="15">
    <source>
        <dbReference type="Pfam" id="PF00391"/>
    </source>
</evidence>
<dbReference type="SUPFAM" id="SSF52009">
    <property type="entry name" value="Phosphohistidine domain"/>
    <property type="match status" value="1"/>
</dbReference>
<protein>
    <recommendedName>
        <fullName evidence="6">Phosphoenolpyruvate synthase</fullName>
        <ecNumber evidence="5">2.7.9.2</ecNumber>
    </recommendedName>
    <alternativeName>
        <fullName evidence="13">Pyruvate, water dikinase</fullName>
    </alternativeName>
</protein>
<dbReference type="InterPro" id="IPR013815">
    <property type="entry name" value="ATP_grasp_subdomain_1"/>
</dbReference>
<comment type="similarity">
    <text evidence="4">Belongs to the PEP-utilizing enzyme family.</text>
</comment>
<keyword evidence="8" id="KW-0479">Metal-binding</keyword>
<comment type="pathway">
    <text evidence="3">Carbohydrate biosynthesis; gluconeogenesis.</text>
</comment>
<feature type="domain" description="Pyruvate phosphate dikinase AMP/ATP-binding" evidence="16">
    <location>
        <begin position="129"/>
        <end position="343"/>
    </location>
</feature>
<keyword evidence="17" id="KW-0670">Pyruvate</keyword>
<evidence type="ECO:0000256" key="13">
    <source>
        <dbReference type="ARBA" id="ARBA00033470"/>
    </source>
</evidence>
<dbReference type="Gene3D" id="3.50.30.10">
    <property type="entry name" value="Phosphohistidine domain"/>
    <property type="match status" value="1"/>
</dbReference>
<evidence type="ECO:0000259" key="16">
    <source>
        <dbReference type="Pfam" id="PF01326"/>
    </source>
</evidence>
<comment type="cofactor">
    <cofactor evidence="1">
        <name>Mg(2+)</name>
        <dbReference type="ChEBI" id="CHEBI:18420"/>
    </cofactor>
</comment>
<comment type="catalytic activity">
    <reaction evidence="14">
        <text>pyruvate + ATP + H2O = phosphoenolpyruvate + AMP + phosphate + 2 H(+)</text>
        <dbReference type="Rhea" id="RHEA:11364"/>
        <dbReference type="ChEBI" id="CHEBI:15361"/>
        <dbReference type="ChEBI" id="CHEBI:15377"/>
        <dbReference type="ChEBI" id="CHEBI:15378"/>
        <dbReference type="ChEBI" id="CHEBI:30616"/>
        <dbReference type="ChEBI" id="CHEBI:43474"/>
        <dbReference type="ChEBI" id="CHEBI:58702"/>
        <dbReference type="ChEBI" id="CHEBI:456215"/>
        <dbReference type="EC" id="2.7.9.2"/>
    </reaction>
</comment>
<keyword evidence="9" id="KW-0547">Nucleotide-binding</keyword>
<comment type="function">
    <text evidence="2">Catalyzes the phosphorylation of pyruvate to phosphoenolpyruvate.</text>
</comment>
<evidence type="ECO:0000313" key="17">
    <source>
        <dbReference type="EMBL" id="SNS13645.1"/>
    </source>
</evidence>
<dbReference type="PANTHER" id="PTHR43030:SF1">
    <property type="entry name" value="PHOSPHOENOLPYRUVATE SYNTHASE"/>
    <property type="match status" value="1"/>
</dbReference>
<evidence type="ECO:0000256" key="5">
    <source>
        <dbReference type="ARBA" id="ARBA00011996"/>
    </source>
</evidence>
<keyword evidence="10 17" id="KW-0418">Kinase</keyword>
<evidence type="ECO:0000256" key="6">
    <source>
        <dbReference type="ARBA" id="ARBA00021623"/>
    </source>
</evidence>
<evidence type="ECO:0000256" key="14">
    <source>
        <dbReference type="ARBA" id="ARBA00047700"/>
    </source>
</evidence>
<evidence type="ECO:0000313" key="18">
    <source>
        <dbReference type="Proteomes" id="UP000198324"/>
    </source>
</evidence>
<keyword evidence="11" id="KW-0067">ATP-binding</keyword>
<gene>
    <name evidence="17" type="ORF">SAMN04488503_2882</name>
</gene>
<dbReference type="AlphaFoldDB" id="A0A239C004"/>
<sequence>MGVLRDLLRHWPRRIFAPAAHLRAKYEDFKGLLDADEKSQVLIAELEEVLYAGRPADPARVPWLCQRLLATVQAVTQRLDAMQPGRYQGLAPVLERIGAELDPLLDHPPPPTGPPYLLSLAQCLDRPEQAGGKAANLALAASLGLPVPLAVAVSARAFSLLIESNALRPRLDRLLRQIDLERPERLAALCGDLRDMVLGARLPQAVKAALDRVSSLPGFGGGAFAVRSSAVGEDGGLSFAGQYASELHVAPDGLAGAWLRVAAAKYRPRAVVYRILHGLRDEETPMAVLVMPMVDARCAGALFSRDEGQAAAVSVFALAGLGDRLMAGSVAPRCLRLSRGERPEVLEDHGPREPELAPETLAGLVRAALALEERFGCPQEVEWAVDREGRVLVLQSRPHLPQTDLPERGVDAGAGCGLEPLAVGLRRVSGGLAAGELFRLDGQADPSGVPPGAVVLAGHLSPSLARCVGRARAVLSSCGSRASHFASIAREFGLPVLVGGEEQLRGLEHGRLVTVDADAGAVFAGACPVGEAPAPGAAAEPAAGSRSQRLPERFGQLARLVCSLGLTDPESPDFSPQGCRSLHDVVRYCHEKAVAEMFSLAGRGGRGMHGARRLASPLPLSMYLLDLGGGFAPGRAGDDVRPEDFASVPLTAFWSGLAHAGERWDSSLPHCDWEEFDRVSAGIFRPGGKLLASYALCSADYLHLLVRFGYHFAVLDSLCGPRPEANYVGLRFKGGGGLEEQKLLRLLFISRVLAGVGFAVRTRGDMLDARFARAGLEATRANLAVLGRLLARTRLMDMRLADASQAEREAEAFLSEVLRAS</sequence>
<dbReference type="SUPFAM" id="SSF56059">
    <property type="entry name" value="Glutathione synthetase ATP-binding domain-like"/>
    <property type="match status" value="1"/>
</dbReference>
<evidence type="ECO:0000256" key="4">
    <source>
        <dbReference type="ARBA" id="ARBA00007837"/>
    </source>
</evidence>
<dbReference type="InterPro" id="IPR036637">
    <property type="entry name" value="Phosphohistidine_dom_sf"/>
</dbReference>
<dbReference type="GO" id="GO:0046872">
    <property type="term" value="F:metal ion binding"/>
    <property type="evidence" value="ECO:0007669"/>
    <property type="project" value="UniProtKB-KW"/>
</dbReference>
<keyword evidence="18" id="KW-1185">Reference proteome</keyword>
<dbReference type="GO" id="GO:0005524">
    <property type="term" value="F:ATP binding"/>
    <property type="evidence" value="ECO:0007669"/>
    <property type="project" value="UniProtKB-KW"/>
</dbReference>
<accession>A0A239C004</accession>
<dbReference type="PANTHER" id="PTHR43030">
    <property type="entry name" value="PHOSPHOENOLPYRUVATE SYNTHASE"/>
    <property type="match status" value="1"/>
</dbReference>
<dbReference type="OrthoDB" id="9760711at2"/>
<keyword evidence="12" id="KW-0460">Magnesium</keyword>
<evidence type="ECO:0000256" key="1">
    <source>
        <dbReference type="ARBA" id="ARBA00001946"/>
    </source>
</evidence>
<dbReference type="InterPro" id="IPR008279">
    <property type="entry name" value="PEP-util_enz_mobile_dom"/>
</dbReference>
<evidence type="ECO:0000256" key="3">
    <source>
        <dbReference type="ARBA" id="ARBA00004742"/>
    </source>
</evidence>
<evidence type="ECO:0000256" key="2">
    <source>
        <dbReference type="ARBA" id="ARBA00002988"/>
    </source>
</evidence>
<proteinExistence type="inferred from homology"/>
<evidence type="ECO:0000256" key="9">
    <source>
        <dbReference type="ARBA" id="ARBA00022741"/>
    </source>
</evidence>